<dbReference type="InterPro" id="IPR011065">
    <property type="entry name" value="Kunitz_inhibitor_STI-like_sf"/>
</dbReference>
<dbReference type="EMBL" id="JACEIK010001425">
    <property type="protein sequence ID" value="MCD7469302.1"/>
    <property type="molecule type" value="Genomic_DNA"/>
</dbReference>
<dbReference type="Proteomes" id="UP000823775">
    <property type="component" value="Unassembled WGS sequence"/>
</dbReference>
<sequence>MVIPSTKALGTLYIRAIWGVGGRGVLLANIGHQEHDTCPTSVVQSPDELVQGLGVYFKPKDSKDQVDHYPKPAENYTISTGAKLGEPLDVNSWFQIKSLSDSTYKELSRPIIQEELFNTTHTKKKAKTSGADEWVEPQVEQTYAHHNRQPGLLAPSLAIDEVDRAAMFVMEEKITHLSGHLAMATERERLRDEQLAATTKKE</sequence>
<comment type="caution">
    <text evidence="1">The sequence shown here is derived from an EMBL/GenBank/DDBJ whole genome shotgun (WGS) entry which is preliminary data.</text>
</comment>
<feature type="non-terminal residue" evidence="1">
    <location>
        <position position="202"/>
    </location>
</feature>
<evidence type="ECO:0000313" key="1">
    <source>
        <dbReference type="EMBL" id="MCD7469302.1"/>
    </source>
</evidence>
<accession>A0ABS8TD34</accession>
<organism evidence="1 2">
    <name type="scientific">Datura stramonium</name>
    <name type="common">Jimsonweed</name>
    <name type="synonym">Common thornapple</name>
    <dbReference type="NCBI Taxonomy" id="4076"/>
    <lineage>
        <taxon>Eukaryota</taxon>
        <taxon>Viridiplantae</taxon>
        <taxon>Streptophyta</taxon>
        <taxon>Embryophyta</taxon>
        <taxon>Tracheophyta</taxon>
        <taxon>Spermatophyta</taxon>
        <taxon>Magnoliopsida</taxon>
        <taxon>eudicotyledons</taxon>
        <taxon>Gunneridae</taxon>
        <taxon>Pentapetalae</taxon>
        <taxon>asterids</taxon>
        <taxon>lamiids</taxon>
        <taxon>Solanales</taxon>
        <taxon>Solanaceae</taxon>
        <taxon>Solanoideae</taxon>
        <taxon>Datureae</taxon>
        <taxon>Datura</taxon>
    </lineage>
</organism>
<gene>
    <name evidence="1" type="ORF">HAX54_008236</name>
</gene>
<evidence type="ECO:0000313" key="2">
    <source>
        <dbReference type="Proteomes" id="UP000823775"/>
    </source>
</evidence>
<name>A0ABS8TD34_DATST</name>
<proteinExistence type="predicted"/>
<dbReference type="Gene3D" id="2.80.10.50">
    <property type="match status" value="1"/>
</dbReference>
<dbReference type="SUPFAM" id="SSF50386">
    <property type="entry name" value="STI-like"/>
    <property type="match status" value="1"/>
</dbReference>
<reference evidence="1 2" key="1">
    <citation type="journal article" date="2021" name="BMC Genomics">
        <title>Datura genome reveals duplications of psychoactive alkaloid biosynthetic genes and high mutation rate following tissue culture.</title>
        <authorList>
            <person name="Rajewski A."/>
            <person name="Carter-House D."/>
            <person name="Stajich J."/>
            <person name="Litt A."/>
        </authorList>
    </citation>
    <scope>NUCLEOTIDE SEQUENCE [LARGE SCALE GENOMIC DNA]</scope>
    <source>
        <strain evidence="1">AR-01</strain>
    </source>
</reference>
<keyword evidence="2" id="KW-1185">Reference proteome</keyword>
<protein>
    <submittedName>
        <fullName evidence="1">Uncharacterized protein</fullName>
    </submittedName>
</protein>